<dbReference type="RefSeq" id="WP_221251039.1">
    <property type="nucleotide sequence ID" value="NZ_AP024355.1"/>
</dbReference>
<gene>
    <name evidence="1" type="ORF">DESUT3_06390</name>
</gene>
<evidence type="ECO:0000313" key="1">
    <source>
        <dbReference type="EMBL" id="BCR03570.1"/>
    </source>
</evidence>
<organism evidence="1 2">
    <name type="scientific">Desulfuromonas versatilis</name>
    <dbReference type="NCBI Taxonomy" id="2802975"/>
    <lineage>
        <taxon>Bacteria</taxon>
        <taxon>Pseudomonadati</taxon>
        <taxon>Thermodesulfobacteriota</taxon>
        <taxon>Desulfuromonadia</taxon>
        <taxon>Desulfuromonadales</taxon>
        <taxon>Desulfuromonadaceae</taxon>
        <taxon>Desulfuromonas</taxon>
    </lineage>
</organism>
<evidence type="ECO:0008006" key="3">
    <source>
        <dbReference type="Google" id="ProtNLM"/>
    </source>
</evidence>
<reference evidence="1 2" key="2">
    <citation type="journal article" date="2021" name="Int. J. Syst. Evol. Microbiol.">
        <title>Isolation and Polyphasic Characterization of Desulfuromonas versatilis sp. Nov., an Electrogenic Bacteria Capable of Versatile Metabolism Isolated from a Graphene Oxide-Reducing Enrichment Culture.</title>
        <authorList>
            <person name="Xie L."/>
            <person name="Yoshida N."/>
            <person name="Ishii S."/>
            <person name="Meng L."/>
        </authorList>
    </citation>
    <scope>NUCLEOTIDE SEQUENCE [LARGE SCALE GENOMIC DNA]</scope>
    <source>
        <strain evidence="1 2">NIT-T3</strain>
    </source>
</reference>
<evidence type="ECO:0000313" key="2">
    <source>
        <dbReference type="Proteomes" id="UP001319827"/>
    </source>
</evidence>
<proteinExistence type="predicted"/>
<name>A0ABM8HSZ0_9BACT</name>
<protein>
    <recommendedName>
        <fullName evidence="3">Hydrogen-dependent growth transcriptional repressor</fullName>
    </recommendedName>
</protein>
<dbReference type="EMBL" id="AP024355">
    <property type="protein sequence ID" value="BCR03570.1"/>
    <property type="molecule type" value="Genomic_DNA"/>
</dbReference>
<sequence>MGKTVENPKKFIISCRIDDQEMQLLQELAKEANTSISNLLRQSLTMLDSGTVSSQAVNA</sequence>
<accession>A0ABM8HSZ0</accession>
<keyword evidence="2" id="KW-1185">Reference proteome</keyword>
<reference evidence="1 2" key="1">
    <citation type="journal article" date="2016" name="C (Basel)">
        <title>Selective Growth of and Electricity Production by Marine Exoelectrogenic Bacteria in Self-Aggregated Hydrogel of Microbially Reduced Graphene Oxide.</title>
        <authorList>
            <person name="Yoshida N."/>
            <person name="Goto Y."/>
            <person name="Miyata Y."/>
        </authorList>
    </citation>
    <scope>NUCLEOTIDE SEQUENCE [LARGE SCALE GENOMIC DNA]</scope>
    <source>
        <strain evidence="1 2">NIT-T3</strain>
    </source>
</reference>
<dbReference type="Proteomes" id="UP001319827">
    <property type="component" value="Chromosome"/>
</dbReference>